<dbReference type="KEGG" id="tpx:Turpa_2239"/>
<feature type="compositionally biased region" description="Polar residues" evidence="1">
    <location>
        <begin position="76"/>
        <end position="85"/>
    </location>
</feature>
<evidence type="ECO:0000256" key="1">
    <source>
        <dbReference type="SAM" id="MobiDB-lite"/>
    </source>
</evidence>
<evidence type="ECO:0000313" key="3">
    <source>
        <dbReference type="Proteomes" id="UP000006048"/>
    </source>
</evidence>
<name>I4B6H7_TURPD</name>
<dbReference type="Proteomes" id="UP000006048">
    <property type="component" value="Chromosome"/>
</dbReference>
<reference evidence="2 3" key="1">
    <citation type="submission" date="2012-06" db="EMBL/GenBank/DDBJ databases">
        <title>The complete chromosome of genome of Turneriella parva DSM 21527.</title>
        <authorList>
            <consortium name="US DOE Joint Genome Institute (JGI-PGF)"/>
            <person name="Lucas S."/>
            <person name="Han J."/>
            <person name="Lapidus A."/>
            <person name="Bruce D."/>
            <person name="Goodwin L."/>
            <person name="Pitluck S."/>
            <person name="Peters L."/>
            <person name="Kyrpides N."/>
            <person name="Mavromatis K."/>
            <person name="Ivanova N."/>
            <person name="Mikhailova N."/>
            <person name="Chertkov O."/>
            <person name="Detter J.C."/>
            <person name="Tapia R."/>
            <person name="Han C."/>
            <person name="Land M."/>
            <person name="Hauser L."/>
            <person name="Markowitz V."/>
            <person name="Cheng J.-F."/>
            <person name="Hugenholtz P."/>
            <person name="Woyke T."/>
            <person name="Wu D."/>
            <person name="Gronow S."/>
            <person name="Wellnitz S."/>
            <person name="Brambilla E."/>
            <person name="Klenk H.-P."/>
            <person name="Eisen J.A."/>
        </authorList>
    </citation>
    <scope>NUCLEOTIDE SEQUENCE [LARGE SCALE GENOMIC DNA]</scope>
    <source>
        <strain evidence="3">ATCC BAA-1111 / DSM 21527 / NCTC 11395 / H</strain>
    </source>
</reference>
<accession>I4B6H7</accession>
<proteinExistence type="predicted"/>
<dbReference type="STRING" id="869212.Turpa_2239"/>
<dbReference type="RefSeq" id="WP_014803390.1">
    <property type="nucleotide sequence ID" value="NC_018020.1"/>
</dbReference>
<gene>
    <name evidence="2" type="ordered locus">Turpa_2239</name>
</gene>
<dbReference type="HOGENOM" id="CLU_841836_0_0_12"/>
<keyword evidence="3" id="KW-1185">Reference proteome</keyword>
<protein>
    <submittedName>
        <fullName evidence="2">Uncharacterized protein</fullName>
    </submittedName>
</protein>
<evidence type="ECO:0000313" key="2">
    <source>
        <dbReference type="EMBL" id="AFM12884.1"/>
    </source>
</evidence>
<dbReference type="EMBL" id="CP002959">
    <property type="protein sequence ID" value="AFM12884.1"/>
    <property type="molecule type" value="Genomic_DNA"/>
</dbReference>
<dbReference type="AlphaFoldDB" id="I4B6H7"/>
<organism evidence="2 3">
    <name type="scientific">Turneriella parva (strain ATCC BAA-1111 / DSM 21527 / NCTC 11395 / H)</name>
    <name type="common">Leptospira parva</name>
    <dbReference type="NCBI Taxonomy" id="869212"/>
    <lineage>
        <taxon>Bacteria</taxon>
        <taxon>Pseudomonadati</taxon>
        <taxon>Spirochaetota</taxon>
        <taxon>Spirochaetia</taxon>
        <taxon>Leptospirales</taxon>
        <taxon>Leptospiraceae</taxon>
        <taxon>Turneriella</taxon>
    </lineage>
</organism>
<sequence>MSRGRLVFLPALLVWLAPTTIFSWASPVPQAARETTFYSGTLRAQARYDNWLPLLETNYRFENAAQGPSRVGGGNNTTPGAQKNYQQQPWHATLGTYFNLNPHLMIGGFYRYAQGERHRNDWVSAGWVNAAAWDWFWLNTNSRPEHAAIGDITWRQKLEFLPGENWVFELKNRIHYTWYSDSRYEERDNWGRHSANVAETKYVLRPGLQYFWLNGDKPFMTFFLQYEAHFALNFGTRSLVESWGYFGFFYHVSEEVAIGLNIARAQWWWSESDSLRNVRPAAGSTTPEMCSNDIGQAADTVCNTMKYVATQRALVVGLTAMIRLDFTPIE</sequence>
<dbReference type="OrthoDB" id="370236at2"/>
<feature type="region of interest" description="Disordered" evidence="1">
    <location>
        <begin position="66"/>
        <end position="85"/>
    </location>
</feature>